<gene>
    <name evidence="23" type="ORF">SCODWIG_01554</name>
</gene>
<accession>A0A376B561</accession>
<evidence type="ECO:0000256" key="1">
    <source>
        <dbReference type="ARBA" id="ARBA00001974"/>
    </source>
</evidence>
<evidence type="ECO:0000256" key="19">
    <source>
        <dbReference type="ARBA" id="ARBA00048483"/>
    </source>
</evidence>
<evidence type="ECO:0000256" key="20">
    <source>
        <dbReference type="SAM" id="Phobius"/>
    </source>
</evidence>
<dbReference type="GO" id="GO:0006826">
    <property type="term" value="P:iron ion transport"/>
    <property type="evidence" value="ECO:0007669"/>
    <property type="project" value="TreeGrafter"/>
</dbReference>
<name>A0A376B561_9ASCO</name>
<evidence type="ECO:0000313" key="24">
    <source>
        <dbReference type="Proteomes" id="UP000262825"/>
    </source>
</evidence>
<dbReference type="Pfam" id="PF01794">
    <property type="entry name" value="Ferric_reduct"/>
    <property type="match status" value="1"/>
</dbReference>
<dbReference type="InterPro" id="IPR039261">
    <property type="entry name" value="FNR_nucleotide-bd"/>
</dbReference>
<keyword evidence="12" id="KW-0249">Electron transport</keyword>
<keyword evidence="21" id="KW-0732">Signal</keyword>
<evidence type="ECO:0000256" key="3">
    <source>
        <dbReference type="ARBA" id="ARBA00006278"/>
    </source>
</evidence>
<comment type="subcellular location">
    <subcellularLocation>
        <location evidence="2">Cell membrane</location>
        <topology evidence="2">Multi-pass membrane protein</topology>
    </subcellularLocation>
</comment>
<evidence type="ECO:0000256" key="6">
    <source>
        <dbReference type="ARBA" id="ARBA00022475"/>
    </source>
</evidence>
<keyword evidence="7" id="KW-0479">Metal-binding</keyword>
<keyword evidence="7" id="KW-0349">Heme</keyword>
<keyword evidence="16" id="KW-0406">Ion transport</keyword>
<evidence type="ECO:0000256" key="18">
    <source>
        <dbReference type="ARBA" id="ARBA00023180"/>
    </source>
</evidence>
<proteinExistence type="inferred from homology"/>
<reference evidence="24" key="1">
    <citation type="submission" date="2018-06" db="EMBL/GenBank/DDBJ databases">
        <authorList>
            <person name="Guldener U."/>
        </authorList>
    </citation>
    <scope>NUCLEOTIDE SEQUENCE [LARGE SCALE GENOMIC DNA]</scope>
    <source>
        <strain evidence="24">UTAD17</strain>
    </source>
</reference>
<dbReference type="GO" id="GO:0006879">
    <property type="term" value="P:intracellular iron ion homeostasis"/>
    <property type="evidence" value="ECO:0007669"/>
    <property type="project" value="TreeGrafter"/>
</dbReference>
<dbReference type="SUPFAM" id="SSF52343">
    <property type="entry name" value="Ferredoxin reductase-like, C-terminal NADP-linked domain"/>
    <property type="match status" value="1"/>
</dbReference>
<keyword evidence="14" id="KW-0560">Oxidoreductase</keyword>
<dbReference type="PANTHER" id="PTHR32361:SF9">
    <property type="entry name" value="FERRIC REDUCTASE TRANSMEMBRANE COMPONENT 3-RELATED"/>
    <property type="match status" value="1"/>
</dbReference>
<protein>
    <recommendedName>
        <fullName evidence="4">ferric-chelate reductase (NADPH)</fullName>
        <ecNumber evidence="4">1.16.1.9</ecNumber>
    </recommendedName>
</protein>
<dbReference type="PANTHER" id="PTHR32361">
    <property type="entry name" value="FERRIC/CUPRIC REDUCTASE TRANSMEMBRANE COMPONENT"/>
    <property type="match status" value="1"/>
</dbReference>
<dbReference type="InterPro" id="IPR051410">
    <property type="entry name" value="Ferric/Cupric_Reductase"/>
</dbReference>
<feature type="domain" description="FAD-binding FR-type" evidence="22">
    <location>
        <begin position="403"/>
        <end position="524"/>
    </location>
</feature>
<dbReference type="InterPro" id="IPR013112">
    <property type="entry name" value="FAD-bd_8"/>
</dbReference>
<evidence type="ECO:0000256" key="13">
    <source>
        <dbReference type="ARBA" id="ARBA00022989"/>
    </source>
</evidence>
<comment type="cofactor">
    <cofactor evidence="1">
        <name>FAD</name>
        <dbReference type="ChEBI" id="CHEBI:57692"/>
    </cofactor>
</comment>
<evidence type="ECO:0000256" key="15">
    <source>
        <dbReference type="ARBA" id="ARBA00023004"/>
    </source>
</evidence>
<evidence type="ECO:0000256" key="12">
    <source>
        <dbReference type="ARBA" id="ARBA00022982"/>
    </source>
</evidence>
<keyword evidence="13 20" id="KW-1133">Transmembrane helix</keyword>
<keyword evidence="18" id="KW-0325">Glycoprotein</keyword>
<dbReference type="SUPFAM" id="SSF63380">
    <property type="entry name" value="Riboflavin synthase domain-like"/>
    <property type="match status" value="1"/>
</dbReference>
<dbReference type="PROSITE" id="PS51384">
    <property type="entry name" value="FAD_FR"/>
    <property type="match status" value="1"/>
</dbReference>
<evidence type="ECO:0000256" key="10">
    <source>
        <dbReference type="ARBA" id="ARBA00022827"/>
    </source>
</evidence>
<evidence type="ECO:0000259" key="22">
    <source>
        <dbReference type="PROSITE" id="PS51384"/>
    </source>
</evidence>
<dbReference type="VEuPathDB" id="FungiDB:SCODWIG_01554"/>
<dbReference type="GO" id="GO:0015677">
    <property type="term" value="P:copper ion import"/>
    <property type="evidence" value="ECO:0007669"/>
    <property type="project" value="TreeGrafter"/>
</dbReference>
<feature type="transmembrane region" description="Helical" evidence="20">
    <location>
        <begin position="369"/>
        <end position="386"/>
    </location>
</feature>
<feature type="chain" id="PRO_5016680965" description="ferric-chelate reductase (NADPH)" evidence="21">
    <location>
        <begin position="20"/>
        <end position="719"/>
    </location>
</feature>
<feature type="transmembrane region" description="Helical" evidence="20">
    <location>
        <begin position="264"/>
        <end position="285"/>
    </location>
</feature>
<evidence type="ECO:0000256" key="16">
    <source>
        <dbReference type="ARBA" id="ARBA00023065"/>
    </source>
</evidence>
<feature type="transmembrane region" description="Helical" evidence="20">
    <location>
        <begin position="156"/>
        <end position="179"/>
    </location>
</feature>
<evidence type="ECO:0000256" key="2">
    <source>
        <dbReference type="ARBA" id="ARBA00004651"/>
    </source>
</evidence>
<dbReference type="EC" id="1.16.1.9" evidence="4"/>
<feature type="transmembrane region" description="Helical" evidence="20">
    <location>
        <begin position="340"/>
        <end position="362"/>
    </location>
</feature>
<evidence type="ECO:0000256" key="11">
    <source>
        <dbReference type="ARBA" id="ARBA00022857"/>
    </source>
</evidence>
<comment type="similarity">
    <text evidence="3">Belongs to the ferric reductase (FRE) family.</text>
</comment>
<feature type="signal peptide" evidence="21">
    <location>
        <begin position="1"/>
        <end position="19"/>
    </location>
</feature>
<dbReference type="EMBL" id="UFAJ01000205">
    <property type="protein sequence ID" value="SSD59793.1"/>
    <property type="molecule type" value="Genomic_DNA"/>
</dbReference>
<comment type="catalytic activity">
    <reaction evidence="19">
        <text>2 a Fe(II)-siderophore + NADP(+) + H(+) = 2 a Fe(III)-siderophore + NADPH</text>
        <dbReference type="Rhea" id="RHEA:28795"/>
        <dbReference type="Rhea" id="RHEA-COMP:11342"/>
        <dbReference type="Rhea" id="RHEA-COMP:11344"/>
        <dbReference type="ChEBI" id="CHEBI:15378"/>
        <dbReference type="ChEBI" id="CHEBI:29033"/>
        <dbReference type="ChEBI" id="CHEBI:29034"/>
        <dbReference type="ChEBI" id="CHEBI:57783"/>
        <dbReference type="ChEBI" id="CHEBI:58349"/>
        <dbReference type="EC" id="1.16.1.9"/>
    </reaction>
</comment>
<evidence type="ECO:0000256" key="21">
    <source>
        <dbReference type="SAM" id="SignalP"/>
    </source>
</evidence>
<dbReference type="InterPro" id="IPR017938">
    <property type="entry name" value="Riboflavin_synthase-like_b-brl"/>
</dbReference>
<dbReference type="GO" id="GO:0052851">
    <property type="term" value="F:ferric-chelate reductase (NADPH) activity"/>
    <property type="evidence" value="ECO:0007669"/>
    <property type="project" value="UniProtKB-EC"/>
</dbReference>
<dbReference type="Proteomes" id="UP000262825">
    <property type="component" value="Unassembled WGS sequence"/>
</dbReference>
<dbReference type="Gene3D" id="3.40.50.80">
    <property type="entry name" value="Nucleotide-binding domain of ferredoxin-NADP reductase (FNR) module"/>
    <property type="match status" value="1"/>
</dbReference>
<keyword evidence="15" id="KW-0408">Iron</keyword>
<organism evidence="23 24">
    <name type="scientific">Saccharomycodes ludwigii</name>
    <dbReference type="NCBI Taxonomy" id="36035"/>
    <lineage>
        <taxon>Eukaryota</taxon>
        <taxon>Fungi</taxon>
        <taxon>Dikarya</taxon>
        <taxon>Ascomycota</taxon>
        <taxon>Saccharomycotina</taxon>
        <taxon>Saccharomycetes</taxon>
        <taxon>Saccharomycodales</taxon>
        <taxon>Saccharomycodaceae</taxon>
        <taxon>Saccharomycodes</taxon>
    </lineage>
</organism>
<dbReference type="Pfam" id="PF08022">
    <property type="entry name" value="FAD_binding_8"/>
    <property type="match status" value="1"/>
</dbReference>
<keyword evidence="17 20" id="KW-0472">Membrane</keyword>
<evidence type="ECO:0000256" key="8">
    <source>
        <dbReference type="ARBA" id="ARBA00022630"/>
    </source>
</evidence>
<keyword evidence="11" id="KW-0521">NADP</keyword>
<dbReference type="SFLD" id="SFLDG01168">
    <property type="entry name" value="Ferric_reductase_subgroup_(FRE"/>
    <property type="match status" value="1"/>
</dbReference>
<evidence type="ECO:0000256" key="14">
    <source>
        <dbReference type="ARBA" id="ARBA00023002"/>
    </source>
</evidence>
<dbReference type="SFLD" id="SFLDS00052">
    <property type="entry name" value="Ferric_Reductase_Domain"/>
    <property type="match status" value="1"/>
</dbReference>
<dbReference type="AlphaFoldDB" id="A0A376B561"/>
<dbReference type="Pfam" id="PF08030">
    <property type="entry name" value="NAD_binding_6"/>
    <property type="match status" value="1"/>
</dbReference>
<feature type="transmembrane region" description="Helical" evidence="20">
    <location>
        <begin position="227"/>
        <end position="244"/>
    </location>
</feature>
<keyword evidence="8" id="KW-0285">Flavoprotein</keyword>
<keyword evidence="9 20" id="KW-0812">Transmembrane</keyword>
<keyword evidence="6" id="KW-1003">Cell membrane</keyword>
<keyword evidence="10" id="KW-0274">FAD</keyword>
<dbReference type="CDD" id="cd06186">
    <property type="entry name" value="NOX_Duox_like_FAD_NADP"/>
    <property type="match status" value="1"/>
</dbReference>
<sequence>MNLKIYHLIFTRLSYLVIADYSWSATNEGDYISTGCESSLDDIATFCDDSDDECWCDNINALGSMVYCGYEHTVNSSSSRRHFKDWYLDECGNLTGTQLDEVYENVTKYIVADPFTSVPDYNSSAIIDYPVGYNQTTYEETYNAEKSGDEVENHSVYFGAGLIAYWAGIILIGAVLRLLRITGLNRHFPNLFLSRLIRAKFTLPALTKKKHASNWLWGAIPTRIESLIIFIWFALCVIFCATRIHNLKGNVYFITTHRELATYVGNRAGILVCYMMILTFMFGGRNNFFIWLTGWKFSTFVTYHKWIARTTVLMLFVHAVSYLFKISNNGSYPYYMQDNFYRWGCVAAVCGGTMFLQGMAFLRRNWYEMFLYFHIVLAVFFLIGAWRHVDELGFQNFAYATCAMWCFDRFIRLVRIWILFGGYKKSKVKAVADETLELIVPYNKTTFRVNPGSFAFVYFGTWKCFWQSHPFTMIPYPEEGYVKICVKVKKGCTSSLYKEVMNCPEKEKDIYISLEGPYGSYHNLTSYDHVLLYSGGNGVPGPFAYARELCVNTNFKGFVKFYWVIRHWHSLDWFYDELKSLEQYSDKIQIVICLSRYKDFQFGEHDALYSDSDIKENNVKVKETKISDSDSAQEEKIMPLQDQELLAKIESKLPHVEFREGRPDIEQIVVADLNEATVGRTCVMSCAHSNMCDDIRYVVSREILKKNNPIDFIEELQGW</sequence>
<keyword evidence="5" id="KW-0813">Transport</keyword>
<dbReference type="InterPro" id="IPR017927">
    <property type="entry name" value="FAD-bd_FR_type"/>
</dbReference>
<dbReference type="GO" id="GO:0005886">
    <property type="term" value="C:plasma membrane"/>
    <property type="evidence" value="ECO:0007669"/>
    <property type="project" value="UniProtKB-SubCell"/>
</dbReference>
<evidence type="ECO:0000256" key="4">
    <source>
        <dbReference type="ARBA" id="ARBA00012668"/>
    </source>
</evidence>
<dbReference type="InterPro" id="IPR013121">
    <property type="entry name" value="Fe_red_NAD-bd_6"/>
</dbReference>
<keyword evidence="24" id="KW-1185">Reference proteome</keyword>
<dbReference type="InterPro" id="IPR013130">
    <property type="entry name" value="Fe3_Rdtase_TM_dom"/>
</dbReference>
<evidence type="ECO:0000256" key="7">
    <source>
        <dbReference type="ARBA" id="ARBA00022617"/>
    </source>
</evidence>
<evidence type="ECO:0000256" key="9">
    <source>
        <dbReference type="ARBA" id="ARBA00022692"/>
    </source>
</evidence>
<evidence type="ECO:0000313" key="23">
    <source>
        <dbReference type="EMBL" id="SSD59793.1"/>
    </source>
</evidence>
<evidence type="ECO:0000256" key="17">
    <source>
        <dbReference type="ARBA" id="ARBA00023136"/>
    </source>
</evidence>
<evidence type="ECO:0000256" key="5">
    <source>
        <dbReference type="ARBA" id="ARBA00022448"/>
    </source>
</evidence>